<feature type="coiled-coil region" evidence="1">
    <location>
        <begin position="336"/>
        <end position="366"/>
    </location>
</feature>
<sequence length="813" mass="94402">MLYHLKNQEQMAKINSIKISGLRGVKEPLSLNLNKKSILIYGDNGTGKSSITDSFEWFFYDRIEHLSNEEIGRRKGKDAVRNIFIPDTEDGYIELKFDDNNLDSKKSIDNSLRNSLSNTSDELNNYLSASSSERLILRYRDLVQFIIAGKTDKLTELQKIIGFSDVANLRALLKKSAGRIARNIKAINYDNLKNIQQRIILENLERNSYSDEQLFEGANELIKPLKLDFEIKSRTDINAVLKKIESKEDTALIEQINYHMKVWEVFSELQGNIEPIANAYKTFYDSFVDLQKDPEKIKKLQLLSLLQEGQSVLSKDVVKEDYCPLCLQEKSKISLLQELNERILDLEQLSTEKKKLDEKAKDLESLIKTSSSSIDTLTREKLFSNEKFISIKEKIELVKSSLNVYSEELKKDFTVNLIDPQDLTFDKLHIEEFIEHINKTKKALTETKESNIKFKVYTKLMQASKAYVEYLRIEKEQKVLIGQQTTFELLYEDFIIRQEEALNVFLSMFSKDINDYYTTMNPKEKINDIKLVPIKKDDELVGITIEYSFFNEVKTPPIAYLSESHINCLGLSFFLASVKAFNKQNKFFILDDVISSFDRSHRYRFAQLLANKFNDYQVVLLTHEKEFFQLVSSEVKSKGWLLNSFKWSMENGTGIEKGLADIKERIVKKFEEKNTDGLGNDIRVYTEKVMKHVALDIEAKVAYRNNDVNEKRMAPELLDSVQAKLSKASKQIKEVADIPKIKGMPMFMSNTTSHDNDFQESIEDLDAIWEDIKNMIHVFYCPDCDKFISTRYYDNVEKKIRCGCGKLKYEWKN</sequence>
<evidence type="ECO:0000313" key="4">
    <source>
        <dbReference type="Proteomes" id="UP000181981"/>
    </source>
</evidence>
<dbReference type="InterPro" id="IPR003395">
    <property type="entry name" value="RecF/RecN/SMC_N"/>
</dbReference>
<feature type="domain" description="RecF/RecN/SMC N-terminal" evidence="2">
    <location>
        <begin position="14"/>
        <end position="632"/>
    </location>
</feature>
<reference evidence="3 4" key="1">
    <citation type="submission" date="2016-10" db="EMBL/GenBank/DDBJ databases">
        <authorList>
            <person name="de Groot N.N."/>
        </authorList>
    </citation>
    <scope>NUCLEOTIDE SEQUENCE [LARGE SCALE GENOMIC DNA]</scope>
    <source>
        <strain evidence="3 4">DSM 25947</strain>
    </source>
</reference>
<dbReference type="PANTHER" id="PTHR32114">
    <property type="entry name" value="ABC TRANSPORTER ABCH.3"/>
    <property type="match status" value="1"/>
</dbReference>
<accession>A0A1I0K1W7</accession>
<proteinExistence type="predicted"/>
<protein>
    <submittedName>
        <fullName evidence="3">RecF/RecN/SMC N terminal domain-containing protein</fullName>
    </submittedName>
</protein>
<dbReference type="EMBL" id="FOHT01000071">
    <property type="protein sequence ID" value="SEU16734.1"/>
    <property type="molecule type" value="Genomic_DNA"/>
</dbReference>
<dbReference type="SUPFAM" id="SSF52540">
    <property type="entry name" value="P-loop containing nucleoside triphosphate hydrolases"/>
    <property type="match status" value="1"/>
</dbReference>
<name>A0A1I0K1W7_9BACT</name>
<dbReference type="PANTHER" id="PTHR32114:SF2">
    <property type="entry name" value="ABC TRANSPORTER ABCH.3"/>
    <property type="match status" value="1"/>
</dbReference>
<dbReference type="Proteomes" id="UP000181981">
    <property type="component" value="Unassembled WGS sequence"/>
</dbReference>
<keyword evidence="1" id="KW-0175">Coiled coil</keyword>
<dbReference type="Gene3D" id="3.40.50.300">
    <property type="entry name" value="P-loop containing nucleotide triphosphate hydrolases"/>
    <property type="match status" value="2"/>
</dbReference>
<dbReference type="Pfam" id="PF02463">
    <property type="entry name" value="SMC_N"/>
    <property type="match status" value="1"/>
</dbReference>
<dbReference type="AlphaFoldDB" id="A0A1I0K1W7"/>
<evidence type="ECO:0000259" key="2">
    <source>
        <dbReference type="Pfam" id="PF02463"/>
    </source>
</evidence>
<gene>
    <name evidence="3" type="ORF">SAMN05444285_1711</name>
</gene>
<evidence type="ECO:0000256" key="1">
    <source>
        <dbReference type="SAM" id="Coils"/>
    </source>
</evidence>
<organism evidence="3 4">
    <name type="scientific">Draconibacterium orientale</name>
    <dbReference type="NCBI Taxonomy" id="1168034"/>
    <lineage>
        <taxon>Bacteria</taxon>
        <taxon>Pseudomonadati</taxon>
        <taxon>Bacteroidota</taxon>
        <taxon>Bacteroidia</taxon>
        <taxon>Marinilabiliales</taxon>
        <taxon>Prolixibacteraceae</taxon>
        <taxon>Draconibacterium</taxon>
    </lineage>
</organism>
<evidence type="ECO:0000313" key="3">
    <source>
        <dbReference type="EMBL" id="SEU16734.1"/>
    </source>
</evidence>
<dbReference type="InterPro" id="IPR027417">
    <property type="entry name" value="P-loop_NTPase"/>
</dbReference>